<evidence type="ECO:0000256" key="3">
    <source>
        <dbReference type="SAM" id="MobiDB-lite"/>
    </source>
</evidence>
<keyword evidence="5" id="KW-1185">Reference proteome</keyword>
<gene>
    <name evidence="2" type="primary">cutC</name>
    <name evidence="4" type="ORF">E5A73_00070</name>
</gene>
<reference evidence="4 5" key="1">
    <citation type="submission" date="2019-04" db="EMBL/GenBank/DDBJ databases">
        <title>Sphingomonas psychrotolerans sp. nov., isolated from soil in the Tianshan Mountains, Xinjiang, China.</title>
        <authorList>
            <person name="Luo Y."/>
            <person name="Sheng H."/>
        </authorList>
    </citation>
    <scope>NUCLEOTIDE SEQUENCE [LARGE SCALE GENOMIC DNA]</scope>
    <source>
        <strain evidence="4 5">ZFGT-11</strain>
    </source>
</reference>
<sequence>MLEICVDNPAGLDAAVAGGADRIELCSALELGGLTPSAALLDRAVRIGCPTHMMIRPRAGGFVVEEDEALLMIDEIRMAVTRGAAGIVVGALGANGLDRERLARFREAARDATIVLHRAIDLVPDPVAAVREAAALGYDKILSSGGAPTAVEGMATLAAMVAAAGERLSIIAGSGVTPANVARLVAGTGVREVHGSASRRGSEPDPQTRRLGFATEPRRETDETIVAALRAAIAVGDNDGTVGSI</sequence>
<evidence type="ECO:0000256" key="2">
    <source>
        <dbReference type="HAMAP-Rule" id="MF_00795"/>
    </source>
</evidence>
<dbReference type="GO" id="GO:0005737">
    <property type="term" value="C:cytoplasm"/>
    <property type="evidence" value="ECO:0007669"/>
    <property type="project" value="UniProtKB-SubCell"/>
</dbReference>
<dbReference type="InterPro" id="IPR005627">
    <property type="entry name" value="CutC-like"/>
</dbReference>
<dbReference type="HAMAP" id="MF_00795">
    <property type="entry name" value="CutC"/>
    <property type="match status" value="1"/>
</dbReference>
<evidence type="ECO:0000313" key="4">
    <source>
        <dbReference type="EMBL" id="TGX56277.1"/>
    </source>
</evidence>
<proteinExistence type="inferred from homology"/>
<organism evidence="4 5">
    <name type="scientific">Sphingomonas gei</name>
    <dbReference type="NCBI Taxonomy" id="1395960"/>
    <lineage>
        <taxon>Bacteria</taxon>
        <taxon>Pseudomonadati</taxon>
        <taxon>Pseudomonadota</taxon>
        <taxon>Alphaproteobacteria</taxon>
        <taxon>Sphingomonadales</taxon>
        <taxon>Sphingomonadaceae</taxon>
        <taxon>Sphingomonas</taxon>
    </lineage>
</organism>
<dbReference type="Pfam" id="PF03932">
    <property type="entry name" value="CutC"/>
    <property type="match status" value="1"/>
</dbReference>
<name>A0A4S1XJM9_9SPHN</name>
<dbReference type="SUPFAM" id="SSF110395">
    <property type="entry name" value="CutC-like"/>
    <property type="match status" value="1"/>
</dbReference>
<dbReference type="InterPro" id="IPR036822">
    <property type="entry name" value="CutC-like_dom_sf"/>
</dbReference>
<accession>A0A4S1XJM9</accession>
<dbReference type="AlphaFoldDB" id="A0A4S1XJM9"/>
<comment type="similarity">
    <text evidence="1 2">Belongs to the CutC family.</text>
</comment>
<comment type="caution">
    <text evidence="4">The sequence shown here is derived from an EMBL/GenBank/DDBJ whole genome shotgun (WGS) entry which is preliminary data.</text>
</comment>
<comment type="caution">
    <text evidence="2">Once thought to be involved in copper homeostasis, experiments in E.coli have shown this is not the case.</text>
</comment>
<dbReference type="EMBL" id="SRXT01000001">
    <property type="protein sequence ID" value="TGX56277.1"/>
    <property type="molecule type" value="Genomic_DNA"/>
</dbReference>
<dbReference type="Proteomes" id="UP000306147">
    <property type="component" value="Unassembled WGS sequence"/>
</dbReference>
<dbReference type="GO" id="GO:0005507">
    <property type="term" value="F:copper ion binding"/>
    <property type="evidence" value="ECO:0007669"/>
    <property type="project" value="TreeGrafter"/>
</dbReference>
<dbReference type="PANTHER" id="PTHR12598:SF0">
    <property type="entry name" value="COPPER HOMEOSTASIS PROTEIN CUTC HOMOLOG"/>
    <property type="match status" value="1"/>
</dbReference>
<feature type="region of interest" description="Disordered" evidence="3">
    <location>
        <begin position="192"/>
        <end position="219"/>
    </location>
</feature>
<dbReference type="OrthoDB" id="9815677at2"/>
<dbReference type="Gene3D" id="3.20.20.380">
    <property type="entry name" value="Copper homeostasis (CutC) domain"/>
    <property type="match status" value="1"/>
</dbReference>
<keyword evidence="2" id="KW-0963">Cytoplasm</keyword>
<dbReference type="PANTHER" id="PTHR12598">
    <property type="entry name" value="COPPER HOMEOSTASIS PROTEIN CUTC"/>
    <property type="match status" value="1"/>
</dbReference>
<evidence type="ECO:0000313" key="5">
    <source>
        <dbReference type="Proteomes" id="UP000306147"/>
    </source>
</evidence>
<evidence type="ECO:0000256" key="1">
    <source>
        <dbReference type="ARBA" id="ARBA00007768"/>
    </source>
</evidence>
<protein>
    <recommendedName>
        <fullName evidence="2">PF03932 family protein CutC</fullName>
    </recommendedName>
</protein>
<comment type="subcellular location">
    <subcellularLocation>
        <location evidence="2">Cytoplasm</location>
    </subcellularLocation>
</comment>